<dbReference type="RefSeq" id="XP_033712321.1">
    <property type="nucleotide sequence ID" value="XM_033856430.1"/>
</dbReference>
<evidence type="ECO:0000313" key="2">
    <source>
        <dbReference type="Proteomes" id="UP000245320"/>
    </source>
</evidence>
<dbReference type="AlphaFoldDB" id="A0A6J3RC35"/>
<feature type="compositionally biased region" description="Basic and acidic residues" evidence="1">
    <location>
        <begin position="90"/>
        <end position="104"/>
    </location>
</feature>
<feature type="compositionally biased region" description="Polar residues" evidence="1">
    <location>
        <begin position="183"/>
        <end position="210"/>
    </location>
</feature>
<accession>A0A6J3RC35</accession>
<evidence type="ECO:0000313" key="3">
    <source>
        <dbReference type="RefSeq" id="XP_033712321.1"/>
    </source>
</evidence>
<dbReference type="InParanoid" id="A0A6J3RC35"/>
<dbReference type="Proteomes" id="UP000245320">
    <property type="component" value="Chromosome 5"/>
</dbReference>
<feature type="compositionally biased region" description="Basic residues" evidence="1">
    <location>
        <begin position="34"/>
        <end position="46"/>
    </location>
</feature>
<proteinExistence type="predicted"/>
<feature type="compositionally biased region" description="Basic and acidic residues" evidence="1">
    <location>
        <begin position="47"/>
        <end position="59"/>
    </location>
</feature>
<reference evidence="3" key="1">
    <citation type="submission" date="2025-08" db="UniProtKB">
        <authorList>
            <consortium name="RefSeq"/>
        </authorList>
    </citation>
    <scope>IDENTIFICATION</scope>
    <source>
        <tissue evidence="3">Spleen</tissue>
    </source>
</reference>
<gene>
    <name evidence="3" type="primary">LOC109548530</name>
</gene>
<evidence type="ECO:0000256" key="1">
    <source>
        <dbReference type="SAM" id="MobiDB-lite"/>
    </source>
</evidence>
<feature type="region of interest" description="Disordered" evidence="1">
    <location>
        <begin position="17"/>
        <end position="156"/>
    </location>
</feature>
<name>A0A6J3RC35_TURTR</name>
<protein>
    <submittedName>
        <fullName evidence="3">Uncharacterized protein LOC109548530</fullName>
    </submittedName>
</protein>
<organism evidence="2 3">
    <name type="scientific">Tursiops truncatus</name>
    <name type="common">Atlantic bottle-nosed dolphin</name>
    <name type="synonym">Delphinus truncatus</name>
    <dbReference type="NCBI Taxonomy" id="9739"/>
    <lineage>
        <taxon>Eukaryota</taxon>
        <taxon>Metazoa</taxon>
        <taxon>Chordata</taxon>
        <taxon>Craniata</taxon>
        <taxon>Vertebrata</taxon>
        <taxon>Euteleostomi</taxon>
        <taxon>Mammalia</taxon>
        <taxon>Eutheria</taxon>
        <taxon>Laurasiatheria</taxon>
        <taxon>Artiodactyla</taxon>
        <taxon>Whippomorpha</taxon>
        <taxon>Cetacea</taxon>
        <taxon>Odontoceti</taxon>
        <taxon>Delphinidae</taxon>
        <taxon>Tursiops</taxon>
    </lineage>
</organism>
<feature type="region of interest" description="Disordered" evidence="1">
    <location>
        <begin position="183"/>
        <end position="266"/>
    </location>
</feature>
<sequence length="266" mass="28737">MAALPRAEERLLAADSHVLFPNGRPPIADSLSGRRSRRRGKSKGRRKEREEEVSDKGGREGQLAVRTRFQAPQVRVSARPSRGAAARPVESGRGHAGARGEDAGRGMQGLGAVPPPAPESEESAAHRCFSSLPVESGRQAARALPGSVGRNQGSRAAAVVAAWGQAPQCILSGIQWKRSRSWRWNNPTTSQPRMRSMTISGPFQPSNNQGELPESQAVSFQMPKATDGNPPNASVALRPLKSTTSPPRWFFKGKERNSNVKNSKQK</sequence>
<feature type="compositionally biased region" description="Low complexity" evidence="1">
    <location>
        <begin position="74"/>
        <end position="89"/>
    </location>
</feature>
<keyword evidence="2" id="KW-1185">Reference proteome</keyword>